<dbReference type="EMBL" id="AHIE01000019">
    <property type="protein sequence ID" value="EHU00149.1"/>
    <property type="molecule type" value="Genomic_DNA"/>
</dbReference>
<proteinExistence type="predicted"/>
<evidence type="ECO:0000256" key="3">
    <source>
        <dbReference type="ARBA" id="ARBA00022989"/>
    </source>
</evidence>
<dbReference type="STRING" id="660596.DSJ_15915"/>
<feature type="transmembrane region" description="Helical" evidence="5">
    <location>
        <begin position="40"/>
        <end position="57"/>
    </location>
</feature>
<evidence type="ECO:0000256" key="5">
    <source>
        <dbReference type="SAM" id="Phobius"/>
    </source>
</evidence>
<dbReference type="Proteomes" id="UP000005050">
    <property type="component" value="Unassembled WGS sequence"/>
</dbReference>
<gene>
    <name evidence="8" type="ORF">CKS_2282</name>
    <name evidence="7" type="ORF">DSJ_15915</name>
</gene>
<keyword evidence="10" id="KW-1185">Reference proteome</keyword>
<dbReference type="Proteomes" id="UP000192380">
    <property type="component" value="Chromosome"/>
</dbReference>
<feature type="transmembrane region" description="Helical" evidence="5">
    <location>
        <begin position="69"/>
        <end position="89"/>
    </location>
</feature>
<dbReference type="GO" id="GO:0016020">
    <property type="term" value="C:membrane"/>
    <property type="evidence" value="ECO:0007669"/>
    <property type="project" value="UniProtKB-SubCell"/>
</dbReference>
<keyword evidence="3 5" id="KW-1133">Transmembrane helix</keyword>
<evidence type="ECO:0000256" key="2">
    <source>
        <dbReference type="ARBA" id="ARBA00022692"/>
    </source>
</evidence>
<sequence length="422" mass="48015">MQNINIQNSCGKFNFIVNLVFFMLVFALSISLLVNSIPQKVFYLASYLCIFILIFKAKELLRGKLFQKNFVLLISSFFIFGLVRIFWAEFISIKYEVLSDVALSILNDYALSGKRFILGVFIITVMACYSNEISERCIKLSKIVLFFGAVTTLFFGIKEYELTHTRIFLTANAPSSTAYMVIFMYCSYLWLPIKKANKKWLLVDMLLMISIFCLVILSGTRIAFLAYFFITLYQINRHYGLMNILKPMRNRLIALVVISVIAFLSGNRWVEAFNNIKEYDKNSSTSVGARVAIWDSGLHFFPEHLGFTSPDVRTKSAREYIALYHTGNAEAYKNVQSNMHNEFLDVSTLQGIAGLASLLFIYYSVLMIWISRNVLMGIAMPATALFIMGMTDTVLFFPATAMLFIISTALCVVRSKSDVSLP</sequence>
<dbReference type="InterPro" id="IPR051533">
    <property type="entry name" value="WaaL-like"/>
</dbReference>
<evidence type="ECO:0000313" key="10">
    <source>
        <dbReference type="Proteomes" id="UP000192380"/>
    </source>
</evidence>
<dbReference type="GO" id="GO:0016874">
    <property type="term" value="F:ligase activity"/>
    <property type="evidence" value="ECO:0007669"/>
    <property type="project" value="UniProtKB-KW"/>
</dbReference>
<evidence type="ECO:0000313" key="7">
    <source>
        <dbReference type="EMBL" id="ARF50674.1"/>
    </source>
</evidence>
<keyword evidence="2 5" id="KW-0812">Transmembrane</keyword>
<protein>
    <submittedName>
        <fullName evidence="7 8">Ligase</fullName>
    </submittedName>
</protein>
<feature type="transmembrane region" description="Helical" evidence="5">
    <location>
        <begin position="205"/>
        <end position="230"/>
    </location>
</feature>
<dbReference type="RefSeq" id="WP_006119838.1">
    <property type="nucleotide sequence ID" value="NZ_AHIE01000019.1"/>
</dbReference>
<accession>H3REH3</accession>
<feature type="domain" description="O-antigen ligase-related" evidence="6">
    <location>
        <begin position="207"/>
        <end position="358"/>
    </location>
</feature>
<dbReference type="KEGG" id="pstw:DSJ_15915"/>
<keyword evidence="4 5" id="KW-0472">Membrane</keyword>
<feature type="transmembrane region" description="Helical" evidence="5">
    <location>
        <begin position="394"/>
        <end position="415"/>
    </location>
</feature>
<dbReference type="OrthoDB" id="6502028at2"/>
<comment type="subcellular location">
    <subcellularLocation>
        <location evidence="1">Membrane</location>
        <topology evidence="1">Multi-pass membrane protein</topology>
    </subcellularLocation>
</comment>
<evidence type="ECO:0000256" key="1">
    <source>
        <dbReference type="ARBA" id="ARBA00004141"/>
    </source>
</evidence>
<evidence type="ECO:0000259" key="6">
    <source>
        <dbReference type="Pfam" id="PF04932"/>
    </source>
</evidence>
<feature type="transmembrane region" description="Helical" evidence="5">
    <location>
        <begin position="343"/>
        <end position="363"/>
    </location>
</feature>
<evidence type="ECO:0000256" key="4">
    <source>
        <dbReference type="ARBA" id="ARBA00023136"/>
    </source>
</evidence>
<reference evidence="8 9" key="1">
    <citation type="journal article" date="2012" name="Mol. Microbiol.">
        <title>The genetic and structural basis of two distinct terminal side branch residues in stewartan and amylovoran exopolysaccharides and their potential role in host adaptation.</title>
        <authorList>
            <person name="Wang X."/>
            <person name="Yang F."/>
            <person name="von Bodman S.B."/>
        </authorList>
    </citation>
    <scope>NUCLEOTIDE SEQUENCE [LARGE SCALE GENOMIC DNA]</scope>
    <source>
        <strain evidence="8 9">DC283</strain>
    </source>
</reference>
<feature type="transmembrane region" description="Helical" evidence="5">
    <location>
        <begin position="177"/>
        <end position="193"/>
    </location>
</feature>
<dbReference type="PANTHER" id="PTHR37422">
    <property type="entry name" value="TEICHURONIC ACID BIOSYNTHESIS PROTEIN TUAE"/>
    <property type="match status" value="1"/>
</dbReference>
<dbReference type="PATRIC" id="fig|660596.6.peg.2510"/>
<feature type="transmembrane region" description="Helical" evidence="5">
    <location>
        <begin position="12"/>
        <end position="34"/>
    </location>
</feature>
<dbReference type="AlphaFoldDB" id="H3REH3"/>
<name>H3REH3_PANSE</name>
<feature type="transmembrane region" description="Helical" evidence="5">
    <location>
        <begin position="109"/>
        <end position="128"/>
    </location>
</feature>
<reference evidence="7 10" key="3">
    <citation type="submission" date="2016-10" db="EMBL/GenBank/DDBJ databases">
        <title>Complete Genome Assembly of Pantoea stewartii subsp. stewartii DC283, a Corn Pathogen.</title>
        <authorList>
            <person name="Duong D.A."/>
            <person name="Stevens A.M."/>
            <person name="Jensen R.V."/>
        </authorList>
    </citation>
    <scope>NUCLEOTIDE SEQUENCE [LARGE SCALE GENOMIC DNA]</scope>
    <source>
        <strain evidence="7 10">DC283</strain>
    </source>
</reference>
<keyword evidence="8" id="KW-0436">Ligase</keyword>
<reference evidence="8" key="2">
    <citation type="submission" date="2012-01" db="EMBL/GenBank/DDBJ databases">
        <authorList>
            <person name="Biehl B.S."/>
            <person name="Ding Y."/>
            <person name="Dugan-Rocha S.P."/>
            <person name="Gibbs R.A."/>
            <person name="Glasner J.D."/>
            <person name="Kovar C."/>
            <person name="Muzny D.M."/>
            <person name="Neeno-Eckwall E.C."/>
            <person name="Perna N.T."/>
            <person name="Qin X."/>
            <person name="von Bodman S.B."/>
            <person name="Weinstock G.M."/>
        </authorList>
    </citation>
    <scope>NUCLEOTIDE SEQUENCE</scope>
    <source>
        <strain evidence="8">DC283</strain>
    </source>
</reference>
<feature type="transmembrane region" description="Helical" evidence="5">
    <location>
        <begin position="140"/>
        <end position="157"/>
    </location>
</feature>
<dbReference type="PANTHER" id="PTHR37422:SF13">
    <property type="entry name" value="LIPOPOLYSACCHARIDE BIOSYNTHESIS PROTEIN PA4999-RELATED"/>
    <property type="match status" value="1"/>
</dbReference>
<dbReference type="EMBL" id="CP017581">
    <property type="protein sequence ID" value="ARF50674.1"/>
    <property type="molecule type" value="Genomic_DNA"/>
</dbReference>
<dbReference type="Pfam" id="PF04932">
    <property type="entry name" value="Wzy_C"/>
    <property type="match status" value="1"/>
</dbReference>
<organism evidence="8 9">
    <name type="scientific">Pantoea stewartii subsp. stewartii DC283</name>
    <dbReference type="NCBI Taxonomy" id="660596"/>
    <lineage>
        <taxon>Bacteria</taxon>
        <taxon>Pseudomonadati</taxon>
        <taxon>Pseudomonadota</taxon>
        <taxon>Gammaproteobacteria</taxon>
        <taxon>Enterobacterales</taxon>
        <taxon>Erwiniaceae</taxon>
        <taxon>Pantoea</taxon>
    </lineage>
</organism>
<feature type="transmembrane region" description="Helical" evidence="5">
    <location>
        <begin position="250"/>
        <end position="270"/>
    </location>
</feature>
<evidence type="ECO:0000313" key="9">
    <source>
        <dbReference type="Proteomes" id="UP000005050"/>
    </source>
</evidence>
<evidence type="ECO:0000313" key="8">
    <source>
        <dbReference type="EMBL" id="EHU00149.1"/>
    </source>
</evidence>
<dbReference type="InterPro" id="IPR007016">
    <property type="entry name" value="O-antigen_ligase-rel_domated"/>
</dbReference>